<proteinExistence type="predicted"/>
<dbReference type="OrthoDB" id="9799531at2"/>
<evidence type="ECO:0000313" key="1">
    <source>
        <dbReference type="EMBL" id="QEX18838.1"/>
    </source>
</evidence>
<dbReference type="AlphaFoldDB" id="A0A5J6MMS5"/>
<dbReference type="Pfam" id="PF07323">
    <property type="entry name" value="DUF1465"/>
    <property type="match status" value="1"/>
</dbReference>
<dbReference type="Gene3D" id="1.10.8.930">
    <property type="entry name" value="Protein of unknown function DUF1465"/>
    <property type="match status" value="1"/>
</dbReference>
<dbReference type="InterPro" id="IPR038301">
    <property type="entry name" value="AraC-like_sf"/>
</dbReference>
<evidence type="ECO:0000313" key="2">
    <source>
        <dbReference type="Proteomes" id="UP000326202"/>
    </source>
</evidence>
<accession>A0A5J6MMS5</accession>
<reference evidence="1 2" key="1">
    <citation type="submission" date="2019-08" db="EMBL/GenBank/DDBJ databases">
        <title>Hyperibacter terrae gen. nov., sp. nov. and Hyperibacter viscosus sp. nov., two new members in the family Rhodospirillaceae isolated from the rhizosphere of Hypericum perforatum.</title>
        <authorList>
            <person name="Noviana Z."/>
        </authorList>
    </citation>
    <scope>NUCLEOTIDE SEQUENCE [LARGE SCALE GENOMIC DNA]</scope>
    <source>
        <strain evidence="1 2">R5913</strain>
    </source>
</reference>
<dbReference type="EMBL" id="CP042906">
    <property type="protein sequence ID" value="QEX18838.1"/>
    <property type="molecule type" value="Genomic_DNA"/>
</dbReference>
<gene>
    <name evidence="1" type="ORF">FRZ44_41490</name>
</gene>
<sequence length="145" mass="16338">MTNSPTPVAFFDRTYDEAMALIREARDYFAERQWQPASPSRAAVELVTSCESMRLTARLTQIIAWLLVQKAVHAGELSRDDATRPEHRLGGRSICEIEGPWSELGLPQRLQTLLERSLSLYHRIARLDDLAADMARAPAIPAARH</sequence>
<organism evidence="1 2">
    <name type="scientific">Hypericibacter terrae</name>
    <dbReference type="NCBI Taxonomy" id="2602015"/>
    <lineage>
        <taxon>Bacteria</taxon>
        <taxon>Pseudomonadati</taxon>
        <taxon>Pseudomonadota</taxon>
        <taxon>Alphaproteobacteria</taxon>
        <taxon>Rhodospirillales</taxon>
        <taxon>Dongiaceae</taxon>
        <taxon>Hypericibacter</taxon>
    </lineage>
</organism>
<dbReference type="InterPro" id="IPR010848">
    <property type="entry name" value="DUF1465"/>
</dbReference>
<dbReference type="KEGG" id="htq:FRZ44_41490"/>
<evidence type="ECO:0008006" key="3">
    <source>
        <dbReference type="Google" id="ProtNLM"/>
    </source>
</evidence>
<keyword evidence="2" id="KW-1185">Reference proteome</keyword>
<dbReference type="Proteomes" id="UP000326202">
    <property type="component" value="Chromosome"/>
</dbReference>
<protein>
    <recommendedName>
        <fullName evidence="3">DUF1465 domain-containing protein</fullName>
    </recommendedName>
</protein>
<dbReference type="RefSeq" id="WP_151178956.1">
    <property type="nucleotide sequence ID" value="NZ_CP042906.1"/>
</dbReference>
<name>A0A5J6MMS5_9PROT</name>